<dbReference type="SUPFAM" id="SSF49373">
    <property type="entry name" value="Invasin/intimin cell-adhesion fragments"/>
    <property type="match status" value="1"/>
</dbReference>
<accession>A0AA35TXR1</accession>
<name>A0AA35TXR1_GEOBA</name>
<protein>
    <recommendedName>
        <fullName evidence="5">DUF1553 domain-containing protein</fullName>
    </recommendedName>
</protein>
<dbReference type="AlphaFoldDB" id="A0AA35TXR1"/>
<evidence type="ECO:0000259" key="1">
    <source>
        <dbReference type="Pfam" id="PF07583"/>
    </source>
</evidence>
<evidence type="ECO:0000259" key="2">
    <source>
        <dbReference type="Pfam" id="PF07587"/>
    </source>
</evidence>
<evidence type="ECO:0008006" key="5">
    <source>
        <dbReference type="Google" id="ProtNLM"/>
    </source>
</evidence>
<dbReference type="PANTHER" id="PTHR35889:SF3">
    <property type="entry name" value="F-BOX DOMAIN-CONTAINING PROTEIN"/>
    <property type="match status" value="1"/>
</dbReference>
<dbReference type="InterPro" id="IPR022655">
    <property type="entry name" value="DUF1553"/>
</dbReference>
<dbReference type="Gene3D" id="2.60.40.1080">
    <property type="match status" value="1"/>
</dbReference>
<keyword evidence="4" id="KW-1185">Reference proteome</keyword>
<dbReference type="InterPro" id="IPR008964">
    <property type="entry name" value="Invasin/intimin_cell_adhesion"/>
</dbReference>
<feature type="domain" description="DUF1553" evidence="2">
    <location>
        <begin position="378"/>
        <end position="603"/>
    </location>
</feature>
<dbReference type="Pfam" id="PF07583">
    <property type="entry name" value="PSCyt2"/>
    <property type="match status" value="1"/>
</dbReference>
<dbReference type="Pfam" id="PF07587">
    <property type="entry name" value="PSD1"/>
    <property type="match status" value="1"/>
</dbReference>
<dbReference type="Proteomes" id="UP001174909">
    <property type="component" value="Unassembled WGS sequence"/>
</dbReference>
<dbReference type="PANTHER" id="PTHR35889">
    <property type="entry name" value="CYCLOINULO-OLIGOSACCHARIDE FRUCTANOTRANSFERASE-RELATED"/>
    <property type="match status" value="1"/>
</dbReference>
<gene>
    <name evidence="3" type="ORF">GBAR_LOCUS30747</name>
</gene>
<proteinExistence type="predicted"/>
<evidence type="ECO:0000313" key="3">
    <source>
        <dbReference type="EMBL" id="CAI8056430.1"/>
    </source>
</evidence>
<sequence>MLLKPTSEVPHKGGQVIVPGSRDYQLIHQWIAEGAVPDVETTQRVERLEVLPDSAELAMPGMKQQFIVIAHYPDGTTRDVTREAKFTSSLNDVAKITDDGVVTAERRGETAILTRYEGAYSTNGIIVMGDRSGYKWVETPEYNYIDTHVHNKLKRMKLLPSHLCTDEEFVRRIYFDLTGLPPTPEQARSFLADTTTSKTKREKLIDALLETPEFIDHWTHKWADLLQSNRKFLGERGVWLFQQWIYQAIAQNRPYDQFVRDLITATGSTYANPAASYFRVSREYTAAVENTTQLFLGVRFSCNKCHDHPFEKWTQNQYYELGAFFADVNVKQGPLPGDEIVYASYTETPVKHPRTLAVVEPSVPFGEIAVETDNKQHMLATWLTSKENPMFARAGVNRLWSYFMGRGIIEPVDDIRTSNPPINPELLDALTKDFLDSGFDMKHIMKTMVHSRTYQQSIKTNAWNKSDTINFSHAVARRLTAEQLLDAIGIATGSRPRFQEVPKHFRAVQLPDSKVKDDGFLKLFGRPERESSCECERTTEVSLAHAMNLINGPTVAEALIDPKGRITRLIKANQDDRVLVEELYLATFSRLPEKNEYAVAVEHIANAESKEEGAQDLLWALINSPAFLFNR</sequence>
<dbReference type="InterPro" id="IPR011444">
    <property type="entry name" value="DUF1549"/>
</dbReference>
<comment type="caution">
    <text evidence="3">The sequence shown here is derived from an EMBL/GenBank/DDBJ whole genome shotgun (WGS) entry which is preliminary data.</text>
</comment>
<organism evidence="3 4">
    <name type="scientific">Geodia barretti</name>
    <name type="common">Barrett's horny sponge</name>
    <dbReference type="NCBI Taxonomy" id="519541"/>
    <lineage>
        <taxon>Eukaryota</taxon>
        <taxon>Metazoa</taxon>
        <taxon>Porifera</taxon>
        <taxon>Demospongiae</taxon>
        <taxon>Heteroscleromorpha</taxon>
        <taxon>Tetractinellida</taxon>
        <taxon>Astrophorina</taxon>
        <taxon>Geodiidae</taxon>
        <taxon>Geodia</taxon>
    </lineage>
</organism>
<reference evidence="3" key="1">
    <citation type="submission" date="2023-03" db="EMBL/GenBank/DDBJ databases">
        <authorList>
            <person name="Steffen K."/>
            <person name="Cardenas P."/>
        </authorList>
    </citation>
    <scope>NUCLEOTIDE SEQUENCE</scope>
</reference>
<evidence type="ECO:0000313" key="4">
    <source>
        <dbReference type="Proteomes" id="UP001174909"/>
    </source>
</evidence>
<dbReference type="EMBL" id="CASHTH010004352">
    <property type="protein sequence ID" value="CAI8056430.1"/>
    <property type="molecule type" value="Genomic_DNA"/>
</dbReference>
<feature type="domain" description="DUF1549" evidence="1">
    <location>
        <begin position="145"/>
        <end position="329"/>
    </location>
</feature>